<feature type="compositionally biased region" description="Low complexity" evidence="1">
    <location>
        <begin position="17"/>
        <end position="46"/>
    </location>
</feature>
<evidence type="ECO:0000256" key="1">
    <source>
        <dbReference type="SAM" id="MobiDB-lite"/>
    </source>
</evidence>
<feature type="compositionally biased region" description="Basic residues" evidence="1">
    <location>
        <begin position="787"/>
        <end position="807"/>
    </location>
</feature>
<dbReference type="Proteomes" id="UP000070544">
    <property type="component" value="Unassembled WGS sequence"/>
</dbReference>
<feature type="region of interest" description="Disordered" evidence="1">
    <location>
        <begin position="1"/>
        <end position="57"/>
    </location>
</feature>
<keyword evidence="2" id="KW-0472">Membrane</keyword>
<gene>
    <name evidence="3" type="ORF">M427DRAFT_143667</name>
</gene>
<keyword evidence="2" id="KW-1133">Transmembrane helix</keyword>
<keyword evidence="4" id="KW-1185">Reference proteome</keyword>
<evidence type="ECO:0000313" key="4">
    <source>
        <dbReference type="Proteomes" id="UP000070544"/>
    </source>
</evidence>
<feature type="compositionally biased region" description="Low complexity" evidence="1">
    <location>
        <begin position="458"/>
        <end position="469"/>
    </location>
</feature>
<reference evidence="3 4" key="1">
    <citation type="journal article" date="2015" name="Genome Biol. Evol.">
        <title>Phylogenomic analyses indicate that early fungi evolved digesting cell walls of algal ancestors of land plants.</title>
        <authorList>
            <person name="Chang Y."/>
            <person name="Wang S."/>
            <person name="Sekimoto S."/>
            <person name="Aerts A.L."/>
            <person name="Choi C."/>
            <person name="Clum A."/>
            <person name="LaButti K.M."/>
            <person name="Lindquist E.A."/>
            <person name="Yee Ngan C."/>
            <person name="Ohm R.A."/>
            <person name="Salamov A.A."/>
            <person name="Grigoriev I.V."/>
            <person name="Spatafora J.W."/>
            <person name="Berbee M.L."/>
        </authorList>
    </citation>
    <scope>NUCLEOTIDE SEQUENCE [LARGE SCALE GENOMIC DNA]</scope>
    <source>
        <strain evidence="3 4">JEL478</strain>
    </source>
</reference>
<dbReference type="EMBL" id="KQ965741">
    <property type="protein sequence ID" value="KXS18564.1"/>
    <property type="molecule type" value="Genomic_DNA"/>
</dbReference>
<name>A0A139APJ2_GONPJ</name>
<accession>A0A139APJ2</accession>
<feature type="transmembrane region" description="Helical" evidence="2">
    <location>
        <begin position="714"/>
        <end position="739"/>
    </location>
</feature>
<organism evidence="3 4">
    <name type="scientific">Gonapodya prolifera (strain JEL478)</name>
    <name type="common">Monoblepharis prolifera</name>
    <dbReference type="NCBI Taxonomy" id="1344416"/>
    <lineage>
        <taxon>Eukaryota</taxon>
        <taxon>Fungi</taxon>
        <taxon>Fungi incertae sedis</taxon>
        <taxon>Chytridiomycota</taxon>
        <taxon>Chytridiomycota incertae sedis</taxon>
        <taxon>Monoblepharidomycetes</taxon>
        <taxon>Monoblepharidales</taxon>
        <taxon>Gonapodyaceae</taxon>
        <taxon>Gonapodya</taxon>
    </lineage>
</organism>
<feature type="region of interest" description="Disordered" evidence="1">
    <location>
        <begin position="456"/>
        <end position="476"/>
    </location>
</feature>
<feature type="region of interest" description="Disordered" evidence="1">
    <location>
        <begin position="767"/>
        <end position="834"/>
    </location>
</feature>
<proteinExistence type="predicted"/>
<keyword evidence="2" id="KW-0812">Transmembrane</keyword>
<sequence length="834" mass="87751">MANPYPYGGSGSGSGQGYSNYGSSSGNGRPFGSGSSFNPSGPSGSSGPYGPGTGNALPFDNFNPNLIRDAILQGSTNPAQVADLLHRLNGGDLQPLNDAVQMLSQPVPQPVAPQPQVGLMPMPFNNFDPRAIRDALSAGTTTTTDVENLLEALNMGDLSPLRDAIEMLYGVPPAPAAAQGNLDPALPVQPPIPDNDIPPLTAFPQAFSTATMARVLSDNTMSPARLLRVLDAAHAPQWAYGNYREAVRIYETIPPNQLDAYLSGAVPNFNIPNNNPGTAGRVGGNIPVLPNSYNPTVASMARLMAAGRISPPDLYQSLVDGRAPVDVFESYQTALTVVETLQPNQVEDFLSTLPGYVSPAQLAAEGVLPQPPVPAPNQGVDPNAVATMVQGFVEGISTPDRIAADLRSMDAPPASWDALNQAAAIFENVPAGSMDAFLNDYIAAGGRMQIPNVPVPVAPQQQPTPQEPARQPPLGPEPFNGFDPTTIARAIESGAVSPRLVFDLIQMYRPGSVAGELTEALNILQHAPPSQAQVPPVPLPAPIPPAGDRVAPFDNWDPEVIAETIRAGDISPYDVFRMLREANQPPEVLAQAMQRVENMAAPVPAPPVPVPAAPVPAPAQAVPVPAPAQAVPPNQQNFQPFQDWNPAAIADDLQAGRVSETEVRSLMAAYGIGTEALDAALLINAGRLALGLTLPPQVQPAGGAQLGNGEIAPWQVALIAGIPSVIAATLLTVLGVVIYRRRKAKNSGDAESGDDDDDQGFVYDQSGRIISGARAGGSDSEDPESGRRRKDKGKKKEKKDKKRKGKERAREMEQRGPDTAALMKKHGPDSDEED</sequence>
<evidence type="ECO:0000313" key="3">
    <source>
        <dbReference type="EMBL" id="KXS18564.1"/>
    </source>
</evidence>
<protein>
    <submittedName>
        <fullName evidence="3">Uncharacterized protein</fullName>
    </submittedName>
</protein>
<evidence type="ECO:0000256" key="2">
    <source>
        <dbReference type="SAM" id="Phobius"/>
    </source>
</evidence>
<dbReference type="OrthoDB" id="10548988at2759"/>
<dbReference type="AlphaFoldDB" id="A0A139APJ2"/>